<sequence length="244" mass="26666">MKKLFYFLIAFGITSQVTAQSIPSSQEPPILRGHQYGKNSISIQFGTMGFGGEIAQALKLDNSLNLRIGVSYFDVSMFVTPPITISLGDDASDIDVTPKVKSILIDALVDYHPFKNRSFKLVGGLAYGTGDSEVMAEPTIKTGTFKFASDFEMDAEDFGKANLKVTGNAIRPYVGFGFGRAIPKRRVGFGFELGTYYSGSPKLALDRSGVVETLITDANILSIQNNVKNYSFIPKLSFSIRVRI</sequence>
<evidence type="ECO:0000313" key="3">
    <source>
        <dbReference type="Proteomes" id="UP000524404"/>
    </source>
</evidence>
<name>A0A841EST0_9BACT</name>
<proteinExistence type="predicted"/>
<dbReference type="AlphaFoldDB" id="A0A841EST0"/>
<dbReference type="RefSeq" id="WP_184134887.1">
    <property type="nucleotide sequence ID" value="NZ_JACHKT010000019.1"/>
</dbReference>
<evidence type="ECO:0000256" key="1">
    <source>
        <dbReference type="SAM" id="SignalP"/>
    </source>
</evidence>
<evidence type="ECO:0000313" key="2">
    <source>
        <dbReference type="EMBL" id="MBB6004093.1"/>
    </source>
</evidence>
<evidence type="ECO:0008006" key="4">
    <source>
        <dbReference type="Google" id="ProtNLM"/>
    </source>
</evidence>
<gene>
    <name evidence="2" type="ORF">HNP25_002755</name>
</gene>
<reference evidence="2 3" key="1">
    <citation type="submission" date="2020-08" db="EMBL/GenBank/DDBJ databases">
        <title>Functional genomics of gut bacteria from endangered species of beetles.</title>
        <authorList>
            <person name="Carlos-Shanley C."/>
        </authorList>
    </citation>
    <scope>NUCLEOTIDE SEQUENCE [LARGE SCALE GENOMIC DNA]</scope>
    <source>
        <strain evidence="2 3">S00070</strain>
    </source>
</reference>
<dbReference type="Proteomes" id="UP000524404">
    <property type="component" value="Unassembled WGS sequence"/>
</dbReference>
<accession>A0A841EST0</accession>
<feature type="signal peptide" evidence="1">
    <location>
        <begin position="1"/>
        <end position="19"/>
    </location>
</feature>
<feature type="chain" id="PRO_5032512591" description="Outer membrane protein beta-barrel domain-containing protein" evidence="1">
    <location>
        <begin position="20"/>
        <end position="244"/>
    </location>
</feature>
<organism evidence="2 3">
    <name type="scientific">Arcicella rosea</name>
    <dbReference type="NCBI Taxonomy" id="502909"/>
    <lineage>
        <taxon>Bacteria</taxon>
        <taxon>Pseudomonadati</taxon>
        <taxon>Bacteroidota</taxon>
        <taxon>Cytophagia</taxon>
        <taxon>Cytophagales</taxon>
        <taxon>Flectobacillaceae</taxon>
        <taxon>Arcicella</taxon>
    </lineage>
</organism>
<protein>
    <recommendedName>
        <fullName evidence="4">Outer membrane protein beta-barrel domain-containing protein</fullName>
    </recommendedName>
</protein>
<keyword evidence="1" id="KW-0732">Signal</keyword>
<keyword evidence="3" id="KW-1185">Reference proteome</keyword>
<dbReference type="Gene3D" id="2.40.160.170">
    <property type="match status" value="1"/>
</dbReference>
<dbReference type="EMBL" id="JACHKT010000019">
    <property type="protein sequence ID" value="MBB6004093.1"/>
    <property type="molecule type" value="Genomic_DNA"/>
</dbReference>
<comment type="caution">
    <text evidence="2">The sequence shown here is derived from an EMBL/GenBank/DDBJ whole genome shotgun (WGS) entry which is preliminary data.</text>
</comment>